<evidence type="ECO:0000313" key="3">
    <source>
        <dbReference type="Proteomes" id="UP001221898"/>
    </source>
</evidence>
<dbReference type="EMBL" id="JAINUG010000009">
    <property type="protein sequence ID" value="KAJ8415621.1"/>
    <property type="molecule type" value="Genomic_DNA"/>
</dbReference>
<evidence type="ECO:0000256" key="1">
    <source>
        <dbReference type="SAM" id="MobiDB-lite"/>
    </source>
</evidence>
<proteinExistence type="predicted"/>
<feature type="region of interest" description="Disordered" evidence="1">
    <location>
        <begin position="1"/>
        <end position="76"/>
    </location>
</feature>
<feature type="compositionally biased region" description="Polar residues" evidence="1">
    <location>
        <begin position="47"/>
        <end position="57"/>
    </location>
</feature>
<dbReference type="Proteomes" id="UP001221898">
    <property type="component" value="Unassembled WGS sequence"/>
</dbReference>
<protein>
    <submittedName>
        <fullName evidence="2">Uncharacterized protein</fullName>
    </submittedName>
</protein>
<gene>
    <name evidence="2" type="ORF">AAFF_G00426010</name>
</gene>
<keyword evidence="3" id="KW-1185">Reference proteome</keyword>
<name>A0AAD7T739_9TELE</name>
<comment type="caution">
    <text evidence="2">The sequence shown here is derived from an EMBL/GenBank/DDBJ whole genome shotgun (WGS) entry which is preliminary data.</text>
</comment>
<dbReference type="AlphaFoldDB" id="A0AAD7T739"/>
<sequence>MVSLSTAMDNRLAEGGNEACESSTSWESALPWILNGNSPNTSSSTNQQRSLLGQADSQPRPVFSRQAAGGVVSNHHTDQYASVKDIFQSSWQ</sequence>
<evidence type="ECO:0000313" key="2">
    <source>
        <dbReference type="EMBL" id="KAJ8415621.1"/>
    </source>
</evidence>
<feature type="compositionally biased region" description="Low complexity" evidence="1">
    <location>
        <begin position="35"/>
        <end position="46"/>
    </location>
</feature>
<organism evidence="2 3">
    <name type="scientific">Aldrovandia affinis</name>
    <dbReference type="NCBI Taxonomy" id="143900"/>
    <lineage>
        <taxon>Eukaryota</taxon>
        <taxon>Metazoa</taxon>
        <taxon>Chordata</taxon>
        <taxon>Craniata</taxon>
        <taxon>Vertebrata</taxon>
        <taxon>Euteleostomi</taxon>
        <taxon>Actinopterygii</taxon>
        <taxon>Neopterygii</taxon>
        <taxon>Teleostei</taxon>
        <taxon>Notacanthiformes</taxon>
        <taxon>Halosauridae</taxon>
        <taxon>Aldrovandia</taxon>
    </lineage>
</organism>
<accession>A0AAD7T739</accession>
<reference evidence="2" key="1">
    <citation type="journal article" date="2023" name="Science">
        <title>Genome structures resolve the early diversification of teleost fishes.</title>
        <authorList>
            <person name="Parey E."/>
            <person name="Louis A."/>
            <person name="Montfort J."/>
            <person name="Bouchez O."/>
            <person name="Roques C."/>
            <person name="Iampietro C."/>
            <person name="Lluch J."/>
            <person name="Castinel A."/>
            <person name="Donnadieu C."/>
            <person name="Desvignes T."/>
            <person name="Floi Bucao C."/>
            <person name="Jouanno E."/>
            <person name="Wen M."/>
            <person name="Mejri S."/>
            <person name="Dirks R."/>
            <person name="Jansen H."/>
            <person name="Henkel C."/>
            <person name="Chen W.J."/>
            <person name="Zahm M."/>
            <person name="Cabau C."/>
            <person name="Klopp C."/>
            <person name="Thompson A.W."/>
            <person name="Robinson-Rechavi M."/>
            <person name="Braasch I."/>
            <person name="Lecointre G."/>
            <person name="Bobe J."/>
            <person name="Postlethwait J.H."/>
            <person name="Berthelot C."/>
            <person name="Roest Crollius H."/>
            <person name="Guiguen Y."/>
        </authorList>
    </citation>
    <scope>NUCLEOTIDE SEQUENCE</scope>
    <source>
        <strain evidence="2">NC1722</strain>
    </source>
</reference>